<protein>
    <submittedName>
        <fullName evidence="4">TetR family transcriptional regulator</fullName>
    </submittedName>
</protein>
<dbReference type="RefSeq" id="WP_230105624.1">
    <property type="nucleotide sequence ID" value="NZ_AP024845.1"/>
</dbReference>
<dbReference type="PROSITE" id="PS50977">
    <property type="entry name" value="HTH_TETR_2"/>
    <property type="match status" value="1"/>
</dbReference>
<name>A0ABM8I7H6_9FIRM</name>
<dbReference type="InterPro" id="IPR039532">
    <property type="entry name" value="TetR_C_Firmicutes"/>
</dbReference>
<evidence type="ECO:0000256" key="1">
    <source>
        <dbReference type="ARBA" id="ARBA00023125"/>
    </source>
</evidence>
<dbReference type="SUPFAM" id="SSF46689">
    <property type="entry name" value="Homeodomain-like"/>
    <property type="match status" value="1"/>
</dbReference>
<dbReference type="Pfam" id="PF00440">
    <property type="entry name" value="TetR_N"/>
    <property type="match status" value="1"/>
</dbReference>
<keyword evidence="1 2" id="KW-0238">DNA-binding</keyword>
<accession>A0ABM8I7H6</accession>
<keyword evidence="5" id="KW-1185">Reference proteome</keyword>
<dbReference type="EMBL" id="AP027742">
    <property type="protein sequence ID" value="BDZ78011.1"/>
    <property type="molecule type" value="Genomic_DNA"/>
</dbReference>
<dbReference type="Gene3D" id="1.10.357.10">
    <property type="entry name" value="Tetracycline Repressor, domain 2"/>
    <property type="match status" value="1"/>
</dbReference>
<evidence type="ECO:0000313" key="4">
    <source>
        <dbReference type="EMBL" id="BDZ78011.1"/>
    </source>
</evidence>
<dbReference type="Proteomes" id="UP001305815">
    <property type="component" value="Chromosome"/>
</dbReference>
<feature type="DNA-binding region" description="H-T-H motif" evidence="2">
    <location>
        <begin position="26"/>
        <end position="45"/>
    </location>
</feature>
<dbReference type="InterPro" id="IPR050624">
    <property type="entry name" value="HTH-type_Tx_Regulator"/>
</dbReference>
<dbReference type="PANTHER" id="PTHR43479">
    <property type="entry name" value="ACREF/ENVCD OPERON REPRESSOR-RELATED"/>
    <property type="match status" value="1"/>
</dbReference>
<organism evidence="4 5">
    <name type="scientific">Claveliimonas bilis</name>
    <dbReference type="NCBI Taxonomy" id="3028070"/>
    <lineage>
        <taxon>Bacteria</taxon>
        <taxon>Bacillati</taxon>
        <taxon>Bacillota</taxon>
        <taxon>Clostridia</taxon>
        <taxon>Lachnospirales</taxon>
        <taxon>Lachnospiraceae</taxon>
        <taxon>Claveliimonas</taxon>
    </lineage>
</organism>
<dbReference type="PANTHER" id="PTHR43479:SF11">
    <property type="entry name" value="ACREF_ENVCD OPERON REPRESSOR-RELATED"/>
    <property type="match status" value="1"/>
</dbReference>
<reference evidence="5" key="1">
    <citation type="journal article" date="2023" name="Int. J. Syst. Evol. Microbiol.">
        <title>Claveliimonas bilis gen. nov., sp. nov., deoxycholic acid-producing bacteria isolated from human faeces, and reclassification of Sellimonas monacensis Zenner et al. 2021 as Claveliimonas monacensis comb. nov.</title>
        <authorList>
            <person name="Hisatomi A."/>
            <person name="Kastawa N.W.E.P.G."/>
            <person name="Song I."/>
            <person name="Ohkuma M."/>
            <person name="Fukiya S."/>
            <person name="Sakamoto M."/>
        </authorList>
    </citation>
    <scope>NUCLEOTIDE SEQUENCE [LARGE SCALE GENOMIC DNA]</scope>
    <source>
        <strain evidence="5">12BBH14</strain>
    </source>
</reference>
<dbReference type="InterPro" id="IPR009057">
    <property type="entry name" value="Homeodomain-like_sf"/>
</dbReference>
<evidence type="ECO:0000259" key="3">
    <source>
        <dbReference type="PROSITE" id="PS50977"/>
    </source>
</evidence>
<sequence>MTENLKEKIAHTFLEMTGKKGIDKITIKDLVEKCGISRQAFYYHFRDILDVIEYILQSSADRLMECCLSAPSVQDALYLFVDFSIENHTFIQRLLDSRQRDSMENLLFHTFRSYMEEMYQNKASEIPINYHDLKVALDFYTYGIAGLLMENISRNTLDRTVLADQMYRLLAGQIILFPTEK</sequence>
<dbReference type="InterPro" id="IPR001647">
    <property type="entry name" value="HTH_TetR"/>
</dbReference>
<dbReference type="Pfam" id="PF14278">
    <property type="entry name" value="TetR_C_8"/>
    <property type="match status" value="1"/>
</dbReference>
<evidence type="ECO:0000313" key="5">
    <source>
        <dbReference type="Proteomes" id="UP001305815"/>
    </source>
</evidence>
<gene>
    <name evidence="4" type="ORF">Lac1_21940</name>
</gene>
<proteinExistence type="predicted"/>
<feature type="domain" description="HTH tetR-type" evidence="3">
    <location>
        <begin position="3"/>
        <end position="63"/>
    </location>
</feature>
<evidence type="ECO:0000256" key="2">
    <source>
        <dbReference type="PROSITE-ProRule" id="PRU00335"/>
    </source>
</evidence>